<comment type="subcellular location">
    <subcellularLocation>
        <location evidence="1">Cell inner membrane</location>
        <topology evidence="1">Multi-pass membrane protein</topology>
    </subcellularLocation>
    <subcellularLocation>
        <location evidence="8">Cell membrane</location>
        <topology evidence="8">Multi-pass membrane protein</topology>
    </subcellularLocation>
</comment>
<evidence type="ECO:0000256" key="8">
    <source>
        <dbReference type="RuleBase" id="RU363032"/>
    </source>
</evidence>
<evidence type="ECO:0000259" key="9">
    <source>
        <dbReference type="PROSITE" id="PS50928"/>
    </source>
</evidence>
<dbReference type="GO" id="GO:0022857">
    <property type="term" value="F:transmembrane transporter activity"/>
    <property type="evidence" value="ECO:0007669"/>
    <property type="project" value="InterPro"/>
</dbReference>
<dbReference type="InterPro" id="IPR000515">
    <property type="entry name" value="MetI-like"/>
</dbReference>
<feature type="transmembrane region" description="Helical" evidence="8">
    <location>
        <begin position="103"/>
        <end position="123"/>
    </location>
</feature>
<dbReference type="InterPro" id="IPR043429">
    <property type="entry name" value="ArtM/GltK/GlnP/TcyL/YhdX-like"/>
</dbReference>
<keyword evidence="4" id="KW-1003">Cell membrane</keyword>
<protein>
    <submittedName>
        <fullName evidence="10">Amino-acid transporter subunit membrane component of ABC superfamily</fullName>
    </submittedName>
</protein>
<name>A0A2P9ARG8_9HYPH</name>
<dbReference type="Gene3D" id="1.10.3720.10">
    <property type="entry name" value="MetI-like"/>
    <property type="match status" value="1"/>
</dbReference>
<proteinExistence type="inferred from homology"/>
<keyword evidence="11" id="KW-1185">Reference proteome</keyword>
<evidence type="ECO:0000256" key="5">
    <source>
        <dbReference type="ARBA" id="ARBA00022692"/>
    </source>
</evidence>
<dbReference type="PANTHER" id="PTHR30614:SF41">
    <property type="entry name" value="INNER MEMBRANE AMINO-ACID ABC TRANSPORTER PERMEASE PROTEIN YHDY"/>
    <property type="match status" value="1"/>
</dbReference>
<dbReference type="Proteomes" id="UP000245698">
    <property type="component" value="Unassembled WGS sequence"/>
</dbReference>
<comment type="similarity">
    <text evidence="2">Belongs to the binding-protein-dependent transport system permease family. HisMQ subfamily.</text>
</comment>
<dbReference type="CDD" id="cd06261">
    <property type="entry name" value="TM_PBP2"/>
    <property type="match status" value="1"/>
</dbReference>
<gene>
    <name evidence="10" type="primary">aapM</name>
    <name evidence="10" type="ORF">BQ8482_360161</name>
</gene>
<dbReference type="GO" id="GO:0043190">
    <property type="term" value="C:ATP-binding cassette (ABC) transporter complex"/>
    <property type="evidence" value="ECO:0007669"/>
    <property type="project" value="InterPro"/>
</dbReference>
<dbReference type="PANTHER" id="PTHR30614">
    <property type="entry name" value="MEMBRANE COMPONENT OF AMINO ACID ABC TRANSPORTER"/>
    <property type="match status" value="1"/>
</dbReference>
<feature type="transmembrane region" description="Helical" evidence="8">
    <location>
        <begin position="197"/>
        <end position="221"/>
    </location>
</feature>
<keyword evidence="6 8" id="KW-1133">Transmembrane helix</keyword>
<evidence type="ECO:0000313" key="10">
    <source>
        <dbReference type="EMBL" id="SJM33760.1"/>
    </source>
</evidence>
<dbReference type="InterPro" id="IPR035906">
    <property type="entry name" value="MetI-like_sf"/>
</dbReference>
<organism evidence="10 11">
    <name type="scientific">Mesorhizobium delmotii</name>
    <dbReference type="NCBI Taxonomy" id="1631247"/>
    <lineage>
        <taxon>Bacteria</taxon>
        <taxon>Pseudomonadati</taxon>
        <taxon>Pseudomonadota</taxon>
        <taxon>Alphaproteobacteria</taxon>
        <taxon>Hyphomicrobiales</taxon>
        <taxon>Phyllobacteriaceae</taxon>
        <taxon>Mesorhizobium</taxon>
    </lineage>
</organism>
<keyword evidence="5 8" id="KW-0812">Transmembrane</keyword>
<dbReference type="NCBIfam" id="TIGR01726">
    <property type="entry name" value="HEQRo_perm_3TM"/>
    <property type="match status" value="1"/>
</dbReference>
<evidence type="ECO:0000256" key="4">
    <source>
        <dbReference type="ARBA" id="ARBA00022475"/>
    </source>
</evidence>
<evidence type="ECO:0000256" key="7">
    <source>
        <dbReference type="ARBA" id="ARBA00023136"/>
    </source>
</evidence>
<dbReference type="InterPro" id="IPR010065">
    <property type="entry name" value="AA_ABC_transptr_permease_3TM"/>
</dbReference>
<dbReference type="EMBL" id="FUIG01000044">
    <property type="protein sequence ID" value="SJM33760.1"/>
    <property type="molecule type" value="Genomic_DNA"/>
</dbReference>
<feature type="domain" description="ABC transmembrane type-1" evidence="9">
    <location>
        <begin position="162"/>
        <end position="351"/>
    </location>
</feature>
<dbReference type="Pfam" id="PF00528">
    <property type="entry name" value="BPD_transp_1"/>
    <property type="match status" value="1"/>
</dbReference>
<feature type="transmembrane region" description="Helical" evidence="8">
    <location>
        <begin position="28"/>
        <end position="51"/>
    </location>
</feature>
<dbReference type="PROSITE" id="PS50928">
    <property type="entry name" value="ABC_TM1"/>
    <property type="match status" value="1"/>
</dbReference>
<reference evidence="11" key="1">
    <citation type="submission" date="2016-12" db="EMBL/GenBank/DDBJ databases">
        <authorList>
            <person name="Brunel B."/>
        </authorList>
    </citation>
    <scope>NUCLEOTIDE SEQUENCE [LARGE SCALE GENOMIC DNA]</scope>
</reference>
<feature type="transmembrane region" description="Helical" evidence="8">
    <location>
        <begin position="338"/>
        <end position="359"/>
    </location>
</feature>
<keyword evidence="3 8" id="KW-0813">Transport</keyword>
<dbReference type="GO" id="GO:0006865">
    <property type="term" value="P:amino acid transport"/>
    <property type="evidence" value="ECO:0007669"/>
    <property type="project" value="TreeGrafter"/>
</dbReference>
<evidence type="ECO:0000256" key="3">
    <source>
        <dbReference type="ARBA" id="ARBA00022448"/>
    </source>
</evidence>
<sequence length="369" mass="39710">MTMVAEQFNTVSVSATVVERPVEAKKPLWHVLFGDIVSAALTLAALAFLLLTLPNLIRWGILDAIWSPSEGTACREADGACWAFLRAKYRQILFGIYPPEQQWRPLLGSIVVMILVVVSLQPAAWRRSLLVGWIVGTAAFLTLMSGGVFGLAPVPTAYWGGLPVTLLLAISALGIGFPFGVVLALGRRSVLPVPRLLSIGLIEIIRGLPLVSLLFMASIMLPVMLPDGMTLDKLARACVALTVFSAAYIAEVVRGGLQSIPAGQPEAARALGLSWVQTTRLIVLPQALRNVIPPLTNTVIVMVKNTALVLVVGLFDLLSAGKAALTDPDWPSPFAETYLFIAAIYFVICFGISKYSIFLEARFANATRS</sequence>
<accession>A0A2P9ARG8</accession>
<feature type="transmembrane region" description="Helical" evidence="8">
    <location>
        <begin position="233"/>
        <end position="250"/>
    </location>
</feature>
<evidence type="ECO:0000256" key="1">
    <source>
        <dbReference type="ARBA" id="ARBA00004429"/>
    </source>
</evidence>
<dbReference type="AlphaFoldDB" id="A0A2P9ARG8"/>
<evidence type="ECO:0000256" key="6">
    <source>
        <dbReference type="ARBA" id="ARBA00022989"/>
    </source>
</evidence>
<evidence type="ECO:0000313" key="11">
    <source>
        <dbReference type="Proteomes" id="UP000245698"/>
    </source>
</evidence>
<dbReference type="SUPFAM" id="SSF161098">
    <property type="entry name" value="MetI-like"/>
    <property type="match status" value="1"/>
</dbReference>
<evidence type="ECO:0000256" key="2">
    <source>
        <dbReference type="ARBA" id="ARBA00010072"/>
    </source>
</evidence>
<feature type="transmembrane region" description="Helical" evidence="8">
    <location>
        <begin position="130"/>
        <end position="152"/>
    </location>
</feature>
<feature type="transmembrane region" description="Helical" evidence="8">
    <location>
        <begin position="299"/>
        <end position="318"/>
    </location>
</feature>
<keyword evidence="7 8" id="KW-0472">Membrane</keyword>
<feature type="transmembrane region" description="Helical" evidence="8">
    <location>
        <begin position="164"/>
        <end position="185"/>
    </location>
</feature>